<evidence type="ECO:0000259" key="2">
    <source>
        <dbReference type="Pfam" id="PF02771"/>
    </source>
</evidence>
<keyword evidence="4" id="KW-1185">Reference proteome</keyword>
<dbReference type="EMBL" id="CABVQD010000049">
    <property type="protein sequence ID" value="VWC45116.1"/>
    <property type="molecule type" value="Genomic_DNA"/>
</dbReference>
<dbReference type="Proteomes" id="UP000494330">
    <property type="component" value="Unassembled WGS sequence"/>
</dbReference>
<dbReference type="GO" id="GO:0016627">
    <property type="term" value="F:oxidoreductase activity, acting on the CH-CH group of donors"/>
    <property type="evidence" value="ECO:0007669"/>
    <property type="project" value="InterPro"/>
</dbReference>
<reference evidence="3 4" key="1">
    <citation type="submission" date="2019-09" db="EMBL/GenBank/DDBJ databases">
        <authorList>
            <person name="Depoorter E."/>
        </authorList>
    </citation>
    <scope>NUCLEOTIDE SEQUENCE [LARGE SCALE GENOMIC DNA]</scope>
    <source>
        <strain evidence="3">LMG 30113</strain>
    </source>
</reference>
<feature type="compositionally biased region" description="Polar residues" evidence="1">
    <location>
        <begin position="32"/>
        <end position="50"/>
    </location>
</feature>
<evidence type="ECO:0000313" key="4">
    <source>
        <dbReference type="Proteomes" id="UP000494330"/>
    </source>
</evidence>
<protein>
    <recommendedName>
        <fullName evidence="2">Acyl-CoA dehydrogenase/oxidase N-terminal domain-containing protein</fullName>
    </recommendedName>
</protein>
<name>A0A6J5F886_9BURK</name>
<dbReference type="InterPro" id="IPR009100">
    <property type="entry name" value="AcylCoA_DH/oxidase_NM_dom_sf"/>
</dbReference>
<organism evidence="3 4">
    <name type="scientific">Burkholderia paludis</name>
    <dbReference type="NCBI Taxonomy" id="1506587"/>
    <lineage>
        <taxon>Bacteria</taxon>
        <taxon>Pseudomonadati</taxon>
        <taxon>Pseudomonadota</taxon>
        <taxon>Betaproteobacteria</taxon>
        <taxon>Burkholderiales</taxon>
        <taxon>Burkholderiaceae</taxon>
        <taxon>Burkholderia</taxon>
        <taxon>Burkholderia cepacia complex</taxon>
    </lineage>
</organism>
<feature type="region of interest" description="Disordered" evidence="1">
    <location>
        <begin position="31"/>
        <end position="50"/>
    </location>
</feature>
<dbReference type="InterPro" id="IPR013786">
    <property type="entry name" value="AcylCoA_DH/ox_N"/>
</dbReference>
<feature type="domain" description="Acyl-CoA dehydrogenase/oxidase N-terminal" evidence="2">
    <location>
        <begin position="43"/>
        <end position="110"/>
    </location>
</feature>
<accession>A0A6J5F886</accession>
<evidence type="ECO:0000313" key="3">
    <source>
        <dbReference type="EMBL" id="VWC45116.1"/>
    </source>
</evidence>
<evidence type="ECO:0000256" key="1">
    <source>
        <dbReference type="SAM" id="MobiDB-lite"/>
    </source>
</evidence>
<dbReference type="InterPro" id="IPR037069">
    <property type="entry name" value="AcylCoA_DH/ox_N_sf"/>
</dbReference>
<proteinExistence type="predicted"/>
<sequence>MSAWGNCRHARAPSSTTRSCPSKWIRAADLTGQANPCERSSSRSGEQNGLFSSHVSLDFGGLGLDHMSKAMLFEEAGYSPLGPVALNIAAPDEGNMHLLHEVTAPEQKER</sequence>
<dbReference type="AlphaFoldDB" id="A0A6J5F886"/>
<gene>
    <name evidence="3" type="ORF">BPA30113_07234</name>
</gene>
<dbReference type="Gene3D" id="1.10.540.10">
    <property type="entry name" value="Acyl-CoA dehydrogenase/oxidase, N-terminal domain"/>
    <property type="match status" value="1"/>
</dbReference>
<dbReference type="GO" id="GO:0050660">
    <property type="term" value="F:flavin adenine dinucleotide binding"/>
    <property type="evidence" value="ECO:0007669"/>
    <property type="project" value="InterPro"/>
</dbReference>
<dbReference type="SUPFAM" id="SSF56645">
    <property type="entry name" value="Acyl-CoA dehydrogenase NM domain-like"/>
    <property type="match status" value="1"/>
</dbReference>
<dbReference type="Pfam" id="PF02771">
    <property type="entry name" value="Acyl-CoA_dh_N"/>
    <property type="match status" value="1"/>
</dbReference>